<gene>
    <name evidence="1" type="ORF">H9714_06570</name>
</gene>
<dbReference type="InterPro" id="IPR025267">
    <property type="entry name" value="ORF017-like"/>
</dbReference>
<reference evidence="1" key="1">
    <citation type="journal article" date="2021" name="PeerJ">
        <title>Extensive microbial diversity within the chicken gut microbiome revealed by metagenomics and culture.</title>
        <authorList>
            <person name="Gilroy R."/>
            <person name="Ravi A."/>
            <person name="Getino M."/>
            <person name="Pursley I."/>
            <person name="Horton D.L."/>
            <person name="Alikhan N.F."/>
            <person name="Baker D."/>
            <person name="Gharbi K."/>
            <person name="Hall N."/>
            <person name="Watson M."/>
            <person name="Adriaenssens E.M."/>
            <person name="Foster-Nyarko E."/>
            <person name="Jarju S."/>
            <person name="Secka A."/>
            <person name="Antonio M."/>
            <person name="Oren A."/>
            <person name="Chaudhuri R.R."/>
            <person name="La Ragione R."/>
            <person name="Hildebrand F."/>
            <person name="Pallen M.J."/>
        </authorList>
    </citation>
    <scope>NUCLEOTIDE SEQUENCE</scope>
    <source>
        <strain evidence="1">CHK189-11263</strain>
    </source>
</reference>
<organism evidence="1 2">
    <name type="scientific">Candidatus Flavonifractor intestinipullorum</name>
    <dbReference type="NCBI Taxonomy" id="2838587"/>
    <lineage>
        <taxon>Bacteria</taxon>
        <taxon>Bacillati</taxon>
        <taxon>Bacillota</taxon>
        <taxon>Clostridia</taxon>
        <taxon>Eubacteriales</taxon>
        <taxon>Oscillospiraceae</taxon>
        <taxon>Flavonifractor</taxon>
    </lineage>
</organism>
<dbReference type="Proteomes" id="UP000824208">
    <property type="component" value="Unassembled WGS sequence"/>
</dbReference>
<sequence>MNDTKHSVFLRTADLSRFAETAPNTNVTTDSGLSVEMKTYYDDRLIDLAQPLLIHDQFGQKRPIPKNGGKTIEFRKYAPLAKATTALTEGVTPDGKKLSVSKIEATVKQYGDYVTLSDILLLTAIDNNLVQAQNLLGNQAGLTLDTITRDILVTGTNVQYHEGEVDSRANLVGGAESGNHYMTVKAIKMAVRALKNQNAPKINGDYVGIIHPDTAFDLTDDPEWKYPHQYVDTENIYSGEIGKIAGVRFVETTEAKKILNAGKNNTAASQRDVYCTLILGSNAYGVTEVNGGGLEFIVKQLGSSGTADPLNQRATAGWKATKTAEILVDQYMVRVETTSTFNDHEAN</sequence>
<evidence type="ECO:0000313" key="2">
    <source>
        <dbReference type="Proteomes" id="UP000824208"/>
    </source>
</evidence>
<proteinExistence type="predicted"/>
<dbReference type="Pfam" id="PF13252">
    <property type="entry name" value="Phage_capsid_3"/>
    <property type="match status" value="1"/>
</dbReference>
<dbReference type="AlphaFoldDB" id="A0A9D2MBI0"/>
<name>A0A9D2MBI0_9FIRM</name>
<evidence type="ECO:0000313" key="1">
    <source>
        <dbReference type="EMBL" id="HJB57199.1"/>
    </source>
</evidence>
<reference evidence="1" key="2">
    <citation type="submission" date="2021-04" db="EMBL/GenBank/DDBJ databases">
        <authorList>
            <person name="Gilroy R."/>
        </authorList>
    </citation>
    <scope>NUCLEOTIDE SEQUENCE</scope>
    <source>
        <strain evidence="1">CHK189-11263</strain>
    </source>
</reference>
<dbReference type="NCBIfam" id="TIGR04387">
    <property type="entry name" value="capsid_maj_N4"/>
    <property type="match status" value="1"/>
</dbReference>
<comment type="caution">
    <text evidence="1">The sequence shown here is derived from an EMBL/GenBank/DDBJ whole genome shotgun (WGS) entry which is preliminary data.</text>
</comment>
<protein>
    <submittedName>
        <fullName evidence="1">N4-gp56 family major capsid protein</fullName>
    </submittedName>
</protein>
<dbReference type="EMBL" id="DWYC01000055">
    <property type="protein sequence ID" value="HJB57199.1"/>
    <property type="molecule type" value="Genomic_DNA"/>
</dbReference>
<accession>A0A9D2MBI0</accession>